<proteinExistence type="predicted"/>
<dbReference type="InterPro" id="IPR058923">
    <property type="entry name" value="RCC1-like_dom"/>
</dbReference>
<feature type="chain" id="PRO_5045327185" description="RCC1-like domain-containing protein" evidence="3">
    <location>
        <begin position="21"/>
        <end position="755"/>
    </location>
</feature>
<dbReference type="RefSeq" id="WP_260194539.1">
    <property type="nucleotide sequence ID" value="NZ_JAFFZE010000020.1"/>
</dbReference>
<keyword evidence="2" id="KW-0677">Repeat</keyword>
<evidence type="ECO:0000256" key="2">
    <source>
        <dbReference type="ARBA" id="ARBA00022737"/>
    </source>
</evidence>
<gene>
    <name evidence="5" type="ORF">JT362_26560</name>
</gene>
<evidence type="ECO:0000256" key="1">
    <source>
        <dbReference type="ARBA" id="ARBA00022658"/>
    </source>
</evidence>
<evidence type="ECO:0000313" key="5">
    <source>
        <dbReference type="EMBL" id="MCT2586689.1"/>
    </source>
</evidence>
<protein>
    <recommendedName>
        <fullName evidence="4">RCC1-like domain-containing protein</fullName>
    </recommendedName>
</protein>
<dbReference type="Pfam" id="PF25390">
    <property type="entry name" value="WD40_RLD"/>
    <property type="match status" value="1"/>
</dbReference>
<feature type="signal peptide" evidence="3">
    <location>
        <begin position="1"/>
        <end position="20"/>
    </location>
</feature>
<feature type="domain" description="RCC1-like" evidence="4">
    <location>
        <begin position="408"/>
        <end position="750"/>
    </location>
</feature>
<evidence type="ECO:0000313" key="6">
    <source>
        <dbReference type="Proteomes" id="UP001156441"/>
    </source>
</evidence>
<dbReference type="SUPFAM" id="SSF50985">
    <property type="entry name" value="RCC1/BLIP-II"/>
    <property type="match status" value="1"/>
</dbReference>
<dbReference type="PROSITE" id="PS50012">
    <property type="entry name" value="RCC1_3"/>
    <property type="match status" value="6"/>
</dbReference>
<dbReference type="PRINTS" id="PR00633">
    <property type="entry name" value="RCCNDNSATION"/>
</dbReference>
<organism evidence="5 6">
    <name type="scientific">Actinophytocola gossypii</name>
    <dbReference type="NCBI Taxonomy" id="2812003"/>
    <lineage>
        <taxon>Bacteria</taxon>
        <taxon>Bacillati</taxon>
        <taxon>Actinomycetota</taxon>
        <taxon>Actinomycetes</taxon>
        <taxon>Pseudonocardiales</taxon>
        <taxon>Pseudonocardiaceae</taxon>
    </lineage>
</organism>
<dbReference type="PANTHER" id="PTHR45982:SF1">
    <property type="entry name" value="REGULATOR OF CHROMOSOME CONDENSATION"/>
    <property type="match status" value="1"/>
</dbReference>
<dbReference type="EMBL" id="JAFFZE010000020">
    <property type="protein sequence ID" value="MCT2586689.1"/>
    <property type="molecule type" value="Genomic_DNA"/>
</dbReference>
<evidence type="ECO:0000256" key="3">
    <source>
        <dbReference type="SAM" id="SignalP"/>
    </source>
</evidence>
<reference evidence="5 6" key="1">
    <citation type="submission" date="2021-02" db="EMBL/GenBank/DDBJ databases">
        <title>Actinophytocola xerophila sp. nov., isolated from soil of cotton cropping field.</title>
        <authorList>
            <person name="Huang R."/>
            <person name="Chen X."/>
            <person name="Ge X."/>
            <person name="Liu W."/>
        </authorList>
    </citation>
    <scope>NUCLEOTIDE SEQUENCE [LARGE SCALE GENOMIC DNA]</scope>
    <source>
        <strain evidence="5 6">S1-96</strain>
    </source>
</reference>
<name>A0ABT2JHD2_9PSEU</name>
<comment type="caution">
    <text evidence="5">The sequence shown here is derived from an EMBL/GenBank/DDBJ whole genome shotgun (WGS) entry which is preliminary data.</text>
</comment>
<keyword evidence="1" id="KW-0344">Guanine-nucleotide releasing factor</keyword>
<dbReference type="InterPro" id="IPR051553">
    <property type="entry name" value="Ran_GTPase-activating"/>
</dbReference>
<accession>A0ABT2JHD2</accession>
<keyword evidence="3" id="KW-0732">Signal</keyword>
<sequence>MRRSIVVLAVLALVGGFASAGQRADVPEPAPVAAETGSSFTPVTPVRVLDTRTGTGTPVGPRGTITLGLTSRVPAGATAVVLNVTGTGATAATHVTAFPSGTTRPNASNLNLAAGDTRPVLTTVALGADRAVSLYNHNGRVHLLADLAGYYAPGSGAKYTPLSPTRVLDTRQADDIPALGHGATQVVDLSGHVPASATAVTLNLTGVGSTAITYVTAWPTGRARPDASNLNLPVGSIRPNLVTVALGTDRTISLFNHVGRVDALVDLVGFYTPEYGATFVPVNPVRVLDTRAGTGTTAAGAIAPNSRIPVLPGTHVPADATAALLNVTGVEASRVTYVSVWSPDGRADDAVSTLNLGRGETAANLAAVTLSTMAGISAYNHQGSTHLIGDLAGVFVTPGAACPYRCAHTWGGNEAWALGTGERVPSSATPAPVVGLSGVLALAGGGANRYALREDGTVWAWGQNVFGQLGGDWRAIGWSAVPAPVPGLTDVTAIAAGVYHVLALRADGTVWAWGVNHEGGLGNGTAGSDTPVRVSGLTGVTAIAAGDHGGYALRSDGTVWAWGSNANGALGDASLAEYAQTPVRVSGLTGITAIAGGGYGGYAVRGDGTLWSWGSNRAGELGDGTRCDPRGGNGCLSRIPVRVSGLTEVTDVAGSPFTTGSTAYAVTDDGTAWTWGDGPGTNVPTRVPGLADVTDVAAGLHTGYARTADGSAWAWGQGTDGALGNGSDADSTVPVRVHLTGVTDISAAGALVATR</sequence>
<keyword evidence="6" id="KW-1185">Reference proteome</keyword>
<dbReference type="PANTHER" id="PTHR45982">
    <property type="entry name" value="REGULATOR OF CHROMOSOME CONDENSATION"/>
    <property type="match status" value="1"/>
</dbReference>
<dbReference type="InterPro" id="IPR009091">
    <property type="entry name" value="RCC1/BLIP-II"/>
</dbReference>
<evidence type="ECO:0000259" key="4">
    <source>
        <dbReference type="Pfam" id="PF25390"/>
    </source>
</evidence>
<dbReference type="Proteomes" id="UP001156441">
    <property type="component" value="Unassembled WGS sequence"/>
</dbReference>
<dbReference type="InterPro" id="IPR000408">
    <property type="entry name" value="Reg_chr_condens"/>
</dbReference>
<dbReference type="Gene3D" id="2.130.10.30">
    <property type="entry name" value="Regulator of chromosome condensation 1/beta-lactamase-inhibitor protein II"/>
    <property type="match status" value="2"/>
</dbReference>